<keyword evidence="8" id="KW-1185">Reference proteome</keyword>
<proteinExistence type="inferred from homology"/>
<evidence type="ECO:0000313" key="7">
    <source>
        <dbReference type="EMBL" id="MFC4242368.1"/>
    </source>
</evidence>
<keyword evidence="3" id="KW-0663">Pyridoxal phosphate</keyword>
<evidence type="ECO:0000256" key="4">
    <source>
        <dbReference type="ARBA" id="ARBA00023239"/>
    </source>
</evidence>
<dbReference type="EC" id="4.4.1.13" evidence="2"/>
<dbReference type="Gene3D" id="3.40.640.10">
    <property type="entry name" value="Type I PLP-dependent aspartate aminotransferase-like (Major domain)"/>
    <property type="match status" value="1"/>
</dbReference>
<evidence type="ECO:0000256" key="2">
    <source>
        <dbReference type="ARBA" id="ARBA00012224"/>
    </source>
</evidence>
<evidence type="ECO:0000256" key="5">
    <source>
        <dbReference type="ARBA" id="ARBA00037974"/>
    </source>
</evidence>
<dbReference type="InterPro" id="IPR015422">
    <property type="entry name" value="PyrdxlP-dep_Trfase_small"/>
</dbReference>
<protein>
    <recommendedName>
        <fullName evidence="2">cysteine-S-conjugate beta-lyase</fullName>
        <ecNumber evidence="2">4.4.1.13</ecNumber>
    </recommendedName>
</protein>
<comment type="cofactor">
    <cofactor evidence="1">
        <name>pyridoxal 5'-phosphate</name>
        <dbReference type="ChEBI" id="CHEBI:597326"/>
    </cofactor>
</comment>
<dbReference type="RefSeq" id="WP_390227199.1">
    <property type="nucleotide sequence ID" value="NZ_JBHSCN010000002.1"/>
</dbReference>
<accession>A0ABV8Q3Y4</accession>
<sequence>MDVTSAESLDRLRRRTSSKWQAFTDDHLPMFVAEMDYPLAPVIREALHEAVDLGDTGYVDPRTGGRAAARALAGFAEDRWDWQPDPEGMVTTTDVSVVIVESLRRLTTAGDGVIITPPVYPPFFALVQEAGAEVVEVPLVDDGDTWSLDLAGIEAAFEGGARGILLCNPHNPVGLVHSREQLEQLSAIVDRHDGFVVSDEIHAPLVHTDASFTPYLDVSPAAREHGIAAHSASKAFNLAGLKCALFVTADDRMRALVRALPEEVTYRTGLFGVIATRAGFTEGRDWLDATIAAIERNRRLLTEHLAELLPKARYREPKASYLAWIDLSEYGWGEDPARVLRRSAGVVLSNGPSFGEQGRGFARMNLACSPELLREAIERIAAAA</sequence>
<comment type="caution">
    <text evidence="7">The sequence shown here is derived from an EMBL/GenBank/DDBJ whole genome shotgun (WGS) entry which is preliminary data.</text>
</comment>
<dbReference type="EMBL" id="JBHSCN010000002">
    <property type="protein sequence ID" value="MFC4242368.1"/>
    <property type="molecule type" value="Genomic_DNA"/>
</dbReference>
<gene>
    <name evidence="7" type="ORF">ACFOYW_03205</name>
</gene>
<dbReference type="InterPro" id="IPR015421">
    <property type="entry name" value="PyrdxlP-dep_Trfase_major"/>
</dbReference>
<dbReference type="Pfam" id="PF00155">
    <property type="entry name" value="Aminotran_1_2"/>
    <property type="match status" value="1"/>
</dbReference>
<reference evidence="8" key="1">
    <citation type="journal article" date="2019" name="Int. J. Syst. Evol. Microbiol.">
        <title>The Global Catalogue of Microorganisms (GCM) 10K type strain sequencing project: providing services to taxonomists for standard genome sequencing and annotation.</title>
        <authorList>
            <consortium name="The Broad Institute Genomics Platform"/>
            <consortium name="The Broad Institute Genome Sequencing Center for Infectious Disease"/>
            <person name="Wu L."/>
            <person name="Ma J."/>
        </authorList>
    </citation>
    <scope>NUCLEOTIDE SEQUENCE [LARGE SCALE GENOMIC DNA]</scope>
    <source>
        <strain evidence="8">CGMCC 1.10363</strain>
    </source>
</reference>
<feature type="domain" description="Aminotransferase class I/classII large" evidence="6">
    <location>
        <begin position="34"/>
        <end position="380"/>
    </location>
</feature>
<name>A0ABV8Q3Y4_9MICO</name>
<dbReference type="InterPro" id="IPR004839">
    <property type="entry name" value="Aminotransferase_I/II_large"/>
</dbReference>
<evidence type="ECO:0000256" key="1">
    <source>
        <dbReference type="ARBA" id="ARBA00001933"/>
    </source>
</evidence>
<dbReference type="PANTHER" id="PTHR43525:SF2">
    <property type="entry name" value="CYSTATHIONINE BETA-LYASE-RELATED"/>
    <property type="match status" value="1"/>
</dbReference>
<dbReference type="SUPFAM" id="SSF53383">
    <property type="entry name" value="PLP-dependent transferases"/>
    <property type="match status" value="1"/>
</dbReference>
<organism evidence="7 8">
    <name type="scientific">Gryllotalpicola reticulitermitis</name>
    <dbReference type="NCBI Taxonomy" id="1184153"/>
    <lineage>
        <taxon>Bacteria</taxon>
        <taxon>Bacillati</taxon>
        <taxon>Actinomycetota</taxon>
        <taxon>Actinomycetes</taxon>
        <taxon>Micrococcales</taxon>
        <taxon>Microbacteriaceae</taxon>
        <taxon>Gryllotalpicola</taxon>
    </lineage>
</organism>
<dbReference type="Proteomes" id="UP001595900">
    <property type="component" value="Unassembled WGS sequence"/>
</dbReference>
<comment type="similarity">
    <text evidence="5">Belongs to the class-II pyridoxal-phosphate-dependent aminotransferase family. MalY/PatB cystathionine beta-lyase subfamily.</text>
</comment>
<evidence type="ECO:0000313" key="8">
    <source>
        <dbReference type="Proteomes" id="UP001595900"/>
    </source>
</evidence>
<dbReference type="InterPro" id="IPR051798">
    <property type="entry name" value="Class-II_PLP-Dep_Aminotrans"/>
</dbReference>
<dbReference type="Gene3D" id="3.90.1150.10">
    <property type="entry name" value="Aspartate Aminotransferase, domain 1"/>
    <property type="match status" value="1"/>
</dbReference>
<evidence type="ECO:0000259" key="6">
    <source>
        <dbReference type="Pfam" id="PF00155"/>
    </source>
</evidence>
<evidence type="ECO:0000256" key="3">
    <source>
        <dbReference type="ARBA" id="ARBA00022898"/>
    </source>
</evidence>
<dbReference type="PANTHER" id="PTHR43525">
    <property type="entry name" value="PROTEIN MALY"/>
    <property type="match status" value="1"/>
</dbReference>
<keyword evidence="4 7" id="KW-0456">Lyase</keyword>
<dbReference type="InterPro" id="IPR015424">
    <property type="entry name" value="PyrdxlP-dep_Trfase"/>
</dbReference>
<dbReference type="GO" id="GO:0047804">
    <property type="term" value="F:cysteine-S-conjugate beta-lyase activity"/>
    <property type="evidence" value="ECO:0007669"/>
    <property type="project" value="UniProtKB-EC"/>
</dbReference>
<dbReference type="CDD" id="cd00609">
    <property type="entry name" value="AAT_like"/>
    <property type="match status" value="1"/>
</dbReference>